<evidence type="ECO:0000313" key="2">
    <source>
        <dbReference type="Proteomes" id="UP000198827"/>
    </source>
</evidence>
<organism evidence="1 2">
    <name type="scientific">Pseudomonas arsenicoxydans</name>
    <dbReference type="NCBI Taxonomy" id="702115"/>
    <lineage>
        <taxon>Bacteria</taxon>
        <taxon>Pseudomonadati</taxon>
        <taxon>Pseudomonadota</taxon>
        <taxon>Gammaproteobacteria</taxon>
        <taxon>Pseudomonadales</taxon>
        <taxon>Pseudomonadaceae</taxon>
        <taxon>Pseudomonas</taxon>
    </lineage>
</organism>
<proteinExistence type="predicted"/>
<dbReference type="AlphaFoldDB" id="A0A1H0I6K9"/>
<name>A0A1H0I6K9_9PSED</name>
<reference evidence="1 2" key="1">
    <citation type="submission" date="2016-10" db="EMBL/GenBank/DDBJ databases">
        <authorList>
            <person name="de Groot N.N."/>
        </authorList>
    </citation>
    <scope>NUCLEOTIDE SEQUENCE [LARGE SCALE GENOMIC DNA]</scope>
    <source>
        <strain evidence="1 2">CECT 7543</strain>
    </source>
</reference>
<dbReference type="Proteomes" id="UP000198827">
    <property type="component" value="Chromosome I"/>
</dbReference>
<protein>
    <submittedName>
        <fullName evidence="1">Uncharacterized protein</fullName>
    </submittedName>
</protein>
<accession>A0A1H0I6K9</accession>
<gene>
    <name evidence="1" type="ORF">SAMN04489798_2505</name>
</gene>
<evidence type="ECO:0000313" key="1">
    <source>
        <dbReference type="EMBL" id="SDO26840.1"/>
    </source>
</evidence>
<sequence length="49" mass="6128">MNRNAKNHLQLILRFLLEGKTLKESSRLYWAFKYDKRKRYRERSRTAQI</sequence>
<dbReference type="EMBL" id="LT629705">
    <property type="protein sequence ID" value="SDO26840.1"/>
    <property type="molecule type" value="Genomic_DNA"/>
</dbReference>